<sequence>MSSSQTMQQAPRRSRWLVWLIAILLLLVLGYVVGWFYVARQLESRVQTISANINAKGGVAECARPQTGGFPFTLALNCEALSYKDPDQLYSFSAGAFRSSATFYDPFRVNGTLQGPALLDIAGLGAFHVNWQKLDSSIRLARPLPTSVALNGETLTATSNDMPQFTLAKFESDMNPSGQNLQLSYSFTDLTIDPALLEGREVPALSGIGDVLVNNGIALLRENARTLRGTSGTLNTFVLTLGETRLELNGPYEVDANGLLSGNFDLAVEKPAALGDVVAAFVPEAADQVRMGFAFLGSQARVPLRVQKGSVILGFFPVGKIPPL</sequence>
<keyword evidence="1" id="KW-0812">Transmembrane</keyword>
<evidence type="ECO:0008006" key="4">
    <source>
        <dbReference type="Google" id="ProtNLM"/>
    </source>
</evidence>
<gene>
    <name evidence="2" type="ORF">GCM10010136_26920</name>
</gene>
<protein>
    <recommendedName>
        <fullName evidence="4">DUF2125 domain-containing protein</fullName>
    </recommendedName>
</protein>
<name>A0A8J3DRW3_9HYPH</name>
<accession>A0A8J3DRW3</accession>
<dbReference type="EMBL" id="BMZO01000009">
    <property type="protein sequence ID" value="GHC76323.1"/>
    <property type="molecule type" value="Genomic_DNA"/>
</dbReference>
<evidence type="ECO:0000313" key="3">
    <source>
        <dbReference type="Proteomes" id="UP000641137"/>
    </source>
</evidence>
<dbReference type="Pfam" id="PF09898">
    <property type="entry name" value="DUF2125"/>
    <property type="match status" value="1"/>
</dbReference>
<evidence type="ECO:0000313" key="2">
    <source>
        <dbReference type="EMBL" id="GHC76323.1"/>
    </source>
</evidence>
<keyword evidence="1" id="KW-1133">Transmembrane helix</keyword>
<keyword evidence="3" id="KW-1185">Reference proteome</keyword>
<dbReference type="AlphaFoldDB" id="A0A8J3DRW3"/>
<dbReference type="Proteomes" id="UP000641137">
    <property type="component" value="Unassembled WGS sequence"/>
</dbReference>
<proteinExistence type="predicted"/>
<dbReference type="InterPro" id="IPR018666">
    <property type="entry name" value="DUF2125"/>
</dbReference>
<keyword evidence="1" id="KW-0472">Membrane</keyword>
<evidence type="ECO:0000256" key="1">
    <source>
        <dbReference type="SAM" id="Phobius"/>
    </source>
</evidence>
<organism evidence="2 3">
    <name type="scientific">Limoniibacter endophyticus</name>
    <dbReference type="NCBI Taxonomy" id="1565040"/>
    <lineage>
        <taxon>Bacteria</taxon>
        <taxon>Pseudomonadati</taxon>
        <taxon>Pseudomonadota</taxon>
        <taxon>Alphaproteobacteria</taxon>
        <taxon>Hyphomicrobiales</taxon>
        <taxon>Bartonellaceae</taxon>
        <taxon>Limoniibacter</taxon>
    </lineage>
</organism>
<comment type="caution">
    <text evidence="2">The sequence shown here is derived from an EMBL/GenBank/DDBJ whole genome shotgun (WGS) entry which is preliminary data.</text>
</comment>
<feature type="transmembrane region" description="Helical" evidence="1">
    <location>
        <begin position="16"/>
        <end position="38"/>
    </location>
</feature>
<dbReference type="RefSeq" id="WP_189491108.1">
    <property type="nucleotide sequence ID" value="NZ_BMZO01000009.1"/>
</dbReference>
<reference evidence="2" key="2">
    <citation type="submission" date="2020-09" db="EMBL/GenBank/DDBJ databases">
        <authorList>
            <person name="Sun Q."/>
            <person name="Kim S."/>
        </authorList>
    </citation>
    <scope>NUCLEOTIDE SEQUENCE</scope>
    <source>
        <strain evidence="2">KCTC 42097</strain>
    </source>
</reference>
<reference evidence="2" key="1">
    <citation type="journal article" date="2014" name="Int. J. Syst. Evol. Microbiol.">
        <title>Complete genome sequence of Corynebacterium casei LMG S-19264T (=DSM 44701T), isolated from a smear-ripened cheese.</title>
        <authorList>
            <consortium name="US DOE Joint Genome Institute (JGI-PGF)"/>
            <person name="Walter F."/>
            <person name="Albersmeier A."/>
            <person name="Kalinowski J."/>
            <person name="Ruckert C."/>
        </authorList>
    </citation>
    <scope>NUCLEOTIDE SEQUENCE</scope>
    <source>
        <strain evidence="2">KCTC 42097</strain>
    </source>
</reference>